<dbReference type="InterPro" id="IPR004344">
    <property type="entry name" value="TTL/TTLL_fam"/>
</dbReference>
<dbReference type="PANTHER" id="PTHR12241">
    <property type="entry name" value="TUBULIN POLYGLUTAMYLASE"/>
    <property type="match status" value="1"/>
</dbReference>
<dbReference type="STRING" id="56723.ENSLBEP00000013221"/>
<dbReference type="GO" id="GO:0015631">
    <property type="term" value="F:tubulin binding"/>
    <property type="evidence" value="ECO:0007669"/>
    <property type="project" value="TreeGrafter"/>
</dbReference>
<dbReference type="GO" id="GO:0005524">
    <property type="term" value="F:ATP binding"/>
    <property type="evidence" value="ECO:0007669"/>
    <property type="project" value="UniProtKB-KW"/>
</dbReference>
<evidence type="ECO:0000256" key="3">
    <source>
        <dbReference type="ARBA" id="ARBA00022701"/>
    </source>
</evidence>
<dbReference type="Ensembl" id="ENSLBET00000013921.1">
    <property type="protein sequence ID" value="ENSLBEP00000013221.1"/>
    <property type="gene ID" value="ENSLBEG00000010119.1"/>
</dbReference>
<evidence type="ECO:0000256" key="1">
    <source>
        <dbReference type="ARBA" id="ARBA00006820"/>
    </source>
</evidence>
<dbReference type="GO" id="GO:0036064">
    <property type="term" value="C:ciliary basal body"/>
    <property type="evidence" value="ECO:0007669"/>
    <property type="project" value="TreeGrafter"/>
</dbReference>
<dbReference type="FunCoup" id="A0A3Q3F0E1">
    <property type="interactions" value="498"/>
</dbReference>
<evidence type="ECO:0000313" key="7">
    <source>
        <dbReference type="Ensembl" id="ENSLBEP00000013221.1"/>
    </source>
</evidence>
<comment type="similarity">
    <text evidence="1">Belongs to the tubulin--tyrosine ligase family.</text>
</comment>
<keyword evidence="5" id="KW-0067">ATP-binding</keyword>
<dbReference type="GO" id="GO:0005874">
    <property type="term" value="C:microtubule"/>
    <property type="evidence" value="ECO:0007669"/>
    <property type="project" value="UniProtKB-KW"/>
</dbReference>
<protein>
    <submittedName>
        <fullName evidence="7">Tubulin tyrosine ligase-like family, member 4</fullName>
    </submittedName>
</protein>
<reference evidence="7" key="1">
    <citation type="submission" date="2025-08" db="UniProtKB">
        <authorList>
            <consortium name="Ensembl"/>
        </authorList>
    </citation>
    <scope>IDENTIFICATION</scope>
</reference>
<evidence type="ECO:0000256" key="6">
    <source>
        <dbReference type="SAM" id="MobiDB-lite"/>
    </source>
</evidence>
<evidence type="ECO:0000313" key="8">
    <source>
        <dbReference type="Proteomes" id="UP000261660"/>
    </source>
</evidence>
<name>A0A3Q3F0E1_9LABR</name>
<accession>A0A3Q3F0E1</accession>
<keyword evidence="3" id="KW-0493">Microtubule</keyword>
<feature type="compositionally biased region" description="Low complexity" evidence="6">
    <location>
        <begin position="188"/>
        <end position="204"/>
    </location>
</feature>
<feature type="compositionally biased region" description="Polar residues" evidence="6">
    <location>
        <begin position="69"/>
        <end position="81"/>
    </location>
</feature>
<keyword evidence="4" id="KW-0547">Nucleotide-binding</keyword>
<evidence type="ECO:0000256" key="4">
    <source>
        <dbReference type="ARBA" id="ARBA00022741"/>
    </source>
</evidence>
<dbReference type="Proteomes" id="UP000261660">
    <property type="component" value="Unplaced"/>
</dbReference>
<dbReference type="SUPFAM" id="SSF56059">
    <property type="entry name" value="Glutathione synthetase ATP-binding domain-like"/>
    <property type="match status" value="1"/>
</dbReference>
<organism evidence="7 8">
    <name type="scientific">Labrus bergylta</name>
    <name type="common">ballan wrasse</name>
    <dbReference type="NCBI Taxonomy" id="56723"/>
    <lineage>
        <taxon>Eukaryota</taxon>
        <taxon>Metazoa</taxon>
        <taxon>Chordata</taxon>
        <taxon>Craniata</taxon>
        <taxon>Vertebrata</taxon>
        <taxon>Euteleostomi</taxon>
        <taxon>Actinopterygii</taxon>
        <taxon>Neopterygii</taxon>
        <taxon>Teleostei</taxon>
        <taxon>Neoteleostei</taxon>
        <taxon>Acanthomorphata</taxon>
        <taxon>Eupercaria</taxon>
        <taxon>Labriformes</taxon>
        <taxon>Labridae</taxon>
        <taxon>Labrus</taxon>
    </lineage>
</organism>
<dbReference type="GO" id="GO:0000226">
    <property type="term" value="P:microtubule cytoskeleton organization"/>
    <property type="evidence" value="ECO:0007669"/>
    <property type="project" value="TreeGrafter"/>
</dbReference>
<dbReference type="GO" id="GO:0070740">
    <property type="term" value="F:tubulin-glutamic acid ligase activity"/>
    <property type="evidence" value="ECO:0007669"/>
    <property type="project" value="TreeGrafter"/>
</dbReference>
<proteinExistence type="inferred from homology"/>
<evidence type="ECO:0000256" key="2">
    <source>
        <dbReference type="ARBA" id="ARBA00022598"/>
    </source>
</evidence>
<dbReference type="AlphaFoldDB" id="A0A3Q3F0E1"/>
<sequence>MRRIQSAKAATKCSRTQNGCTEMTASNNQLLVRGGPPAVLSAATINRPKTTATLDLKREAPESQRPAGNASSTCRRSSPTAVCQNGFMPTVLSATQEKLPTPMDESTGNQNYRFHVTTAAAEHPVDVSKAYRHFQKYKDLCHRQSQRTHSCLCGCMSAVDVAPGPAGVLVGSVTNQISAIHLTKQEQPASMATPSPVPSSPSSTEEGDTQLSALCPLLNLTDVPLCAHCFQSGVVEEPMSLEAEDDREEKPALVPSLFPFIPPTLYFSTANEKVELLPAEQRRLLKWKISTVTPNVVKHTIARSHFKATKKSHDWLGCWGHHMKSLGFKVLGEHQKLNHFPGTFQIGRKDRLWRNLSKMKARFGKQEFSFFPRTFILPQDIKLLRKAWDDGSSRQKWIIKPPASARGIGIQVIHKWSQMPRKRPLLVQKYLHKPYLISGNKFDLRIYVYVTSYDPLKIYIFSDGLVRFASCKYSSSMKTLSNKFMHLTNYSVNKKNSEYQANSDDKACQGHKWALKALWQFLGAKGVNTTLIWEKIKDIVIKTIIASEPYVNSLLKMHLRTPYSCHELFGFDIMLDENLKPWILEVNISPSLHSNTALDVAVKGQMVRDLLNLAGFRIPDKDDVVAPCSSASSSTSSLCGGSREKTRLDLSADEKVKRAFYLTQRFADQLHNIKDKNLFCQFLDLPDFLSSVLDVLTPDDVRVLAESEDELTRLGEFERIFPSRSSSRYLRFFEYQRYLNILLDQWEQKHWNDRTKGVCQFHPQLLDLKFKPAELRHAHTLLHGVTICCNIVQSIQHTHKLISKFSSVIYTLVQRCTAERSEGLVTL</sequence>
<dbReference type="FunFam" id="3.30.470.20:FF:000009">
    <property type="entry name" value="tubulin polyglutamylase TTLL5 isoform X1"/>
    <property type="match status" value="1"/>
</dbReference>
<dbReference type="PROSITE" id="PS51221">
    <property type="entry name" value="TTL"/>
    <property type="match status" value="1"/>
</dbReference>
<evidence type="ECO:0000256" key="5">
    <source>
        <dbReference type="ARBA" id="ARBA00022840"/>
    </source>
</evidence>
<keyword evidence="8" id="KW-1185">Reference proteome</keyword>
<dbReference type="PANTHER" id="PTHR12241:SF162">
    <property type="entry name" value="TUBULIN MONOGLUTAMYLASE TTLL4"/>
    <property type="match status" value="1"/>
</dbReference>
<feature type="region of interest" description="Disordered" evidence="6">
    <location>
        <begin position="52"/>
        <end position="81"/>
    </location>
</feature>
<keyword evidence="2" id="KW-0436">Ligase</keyword>
<reference evidence="7" key="2">
    <citation type="submission" date="2025-09" db="UniProtKB">
        <authorList>
            <consortium name="Ensembl"/>
        </authorList>
    </citation>
    <scope>IDENTIFICATION</scope>
</reference>
<dbReference type="Pfam" id="PF03133">
    <property type="entry name" value="TTL"/>
    <property type="match status" value="1"/>
</dbReference>
<feature type="region of interest" description="Disordered" evidence="6">
    <location>
        <begin position="184"/>
        <end position="208"/>
    </location>
</feature>
<dbReference type="Gene3D" id="3.30.470.20">
    <property type="entry name" value="ATP-grasp fold, B domain"/>
    <property type="match status" value="1"/>
</dbReference>
<dbReference type="InParanoid" id="A0A3Q3F0E1"/>
<dbReference type="GeneTree" id="ENSGT00940000157916"/>